<feature type="compositionally biased region" description="Acidic residues" evidence="2">
    <location>
        <begin position="277"/>
        <end position="287"/>
    </location>
</feature>
<keyword evidence="5" id="KW-1185">Reference proteome</keyword>
<evidence type="ECO:0000256" key="1">
    <source>
        <dbReference type="SAM" id="Coils"/>
    </source>
</evidence>
<evidence type="ECO:0000313" key="4">
    <source>
        <dbReference type="EMBL" id="KAH9844315.1"/>
    </source>
</evidence>
<accession>A0ABQ8KZT6</accession>
<gene>
    <name evidence="4" type="ORF">C8Q71DRAFT_39836</name>
</gene>
<reference evidence="4 5" key="1">
    <citation type="journal article" date="2021" name="Environ. Microbiol.">
        <title>Gene family expansions and transcriptome signatures uncover fungal adaptations to wood decay.</title>
        <authorList>
            <person name="Hage H."/>
            <person name="Miyauchi S."/>
            <person name="Viragh M."/>
            <person name="Drula E."/>
            <person name="Min B."/>
            <person name="Chaduli D."/>
            <person name="Navarro D."/>
            <person name="Favel A."/>
            <person name="Norest M."/>
            <person name="Lesage-Meessen L."/>
            <person name="Balint B."/>
            <person name="Merenyi Z."/>
            <person name="de Eugenio L."/>
            <person name="Morin E."/>
            <person name="Martinez A.T."/>
            <person name="Baldrian P."/>
            <person name="Stursova M."/>
            <person name="Martinez M.J."/>
            <person name="Novotny C."/>
            <person name="Magnuson J.K."/>
            <person name="Spatafora J.W."/>
            <person name="Maurice S."/>
            <person name="Pangilinan J."/>
            <person name="Andreopoulos W."/>
            <person name="LaButti K."/>
            <person name="Hundley H."/>
            <person name="Na H."/>
            <person name="Kuo A."/>
            <person name="Barry K."/>
            <person name="Lipzen A."/>
            <person name="Henrissat B."/>
            <person name="Riley R."/>
            <person name="Ahrendt S."/>
            <person name="Nagy L.G."/>
            <person name="Grigoriev I.V."/>
            <person name="Martin F."/>
            <person name="Rosso M.N."/>
        </authorList>
    </citation>
    <scope>NUCLEOTIDE SEQUENCE [LARGE SCALE GENOMIC DNA]</scope>
    <source>
        <strain evidence="4 5">CIRM-BRFM 1785</strain>
    </source>
</reference>
<feature type="region of interest" description="Disordered" evidence="2">
    <location>
        <begin position="154"/>
        <end position="287"/>
    </location>
</feature>
<feature type="compositionally biased region" description="Low complexity" evidence="2">
    <location>
        <begin position="201"/>
        <end position="221"/>
    </location>
</feature>
<feature type="coiled-coil region" evidence="1">
    <location>
        <begin position="9"/>
        <end position="49"/>
    </location>
</feature>
<evidence type="ECO:0000313" key="5">
    <source>
        <dbReference type="Proteomes" id="UP000814176"/>
    </source>
</evidence>
<dbReference type="Pfam" id="PF09409">
    <property type="entry name" value="PUB"/>
    <property type="match status" value="1"/>
</dbReference>
<dbReference type="PANTHER" id="PTHR23153">
    <property type="entry name" value="UBX-RELATED"/>
    <property type="match status" value="1"/>
</dbReference>
<comment type="caution">
    <text evidence="4">The sequence shown here is derived from an EMBL/GenBank/DDBJ whole genome shotgun (WGS) entry which is preliminary data.</text>
</comment>
<name>A0ABQ8KZT6_9APHY</name>
<dbReference type="Proteomes" id="UP000814176">
    <property type="component" value="Unassembled WGS sequence"/>
</dbReference>
<proteinExistence type="predicted"/>
<dbReference type="InterPro" id="IPR018997">
    <property type="entry name" value="PUB_domain"/>
</dbReference>
<evidence type="ECO:0000256" key="2">
    <source>
        <dbReference type="SAM" id="MobiDB-lite"/>
    </source>
</evidence>
<dbReference type="Gene3D" id="1.20.58.2190">
    <property type="match status" value="1"/>
</dbReference>
<feature type="domain" description="PUB" evidence="3">
    <location>
        <begin position="64"/>
        <end position="135"/>
    </location>
</feature>
<feature type="compositionally biased region" description="Polar residues" evidence="2">
    <location>
        <begin position="238"/>
        <end position="248"/>
    </location>
</feature>
<organism evidence="4 5">
    <name type="scientific">Rhodofomes roseus</name>
    <dbReference type="NCBI Taxonomy" id="34475"/>
    <lineage>
        <taxon>Eukaryota</taxon>
        <taxon>Fungi</taxon>
        <taxon>Dikarya</taxon>
        <taxon>Basidiomycota</taxon>
        <taxon>Agaricomycotina</taxon>
        <taxon>Agaricomycetes</taxon>
        <taxon>Polyporales</taxon>
        <taxon>Rhodofomes</taxon>
    </lineage>
</organism>
<evidence type="ECO:0000259" key="3">
    <source>
        <dbReference type="Pfam" id="PF09409"/>
    </source>
</evidence>
<sequence>MAQPSQSDIAAAIERRVQAEREAAEANAALRAQREFEETRDKRQEFRRLVDPGILRPNPRELALESLITLKMLAENIVAHPGEDKYKKFKPTNTKIKRVLVDPKGTLEYAVAMGFRPEVVDFQPFYVFNDRHKQDLEIGLAIIHEVLERELVKQERDERTKRQAKEAEEAAKEKLKRQFLDDRKSTALRGERERELREARAAAAARRAASQTPDEPSSQPSSPSPAPATPRRVRMTAGTRTRPMSGTGRTLDGRVVTAADDADGEVPPPYHPREDVLEIEDDSEGED</sequence>
<dbReference type="PANTHER" id="PTHR23153:SF38">
    <property type="entry name" value="UBX DOMAIN-CONTAINING PROTEIN 6"/>
    <property type="match status" value="1"/>
</dbReference>
<dbReference type="RefSeq" id="XP_047785125.1">
    <property type="nucleotide sequence ID" value="XM_047918309.1"/>
</dbReference>
<dbReference type="SUPFAM" id="SSF143503">
    <property type="entry name" value="PUG domain-like"/>
    <property type="match status" value="1"/>
</dbReference>
<dbReference type="CDD" id="cd09212">
    <property type="entry name" value="PUB"/>
    <property type="match status" value="1"/>
</dbReference>
<keyword evidence="1" id="KW-0175">Coiled coil</keyword>
<dbReference type="GeneID" id="71999041"/>
<feature type="compositionally biased region" description="Basic and acidic residues" evidence="2">
    <location>
        <begin position="154"/>
        <end position="200"/>
    </location>
</feature>
<dbReference type="EMBL" id="JADCUA010000001">
    <property type="protein sequence ID" value="KAH9844315.1"/>
    <property type="molecule type" value="Genomic_DNA"/>
</dbReference>
<protein>
    <recommendedName>
        <fullName evidence="3">PUB domain-containing protein</fullName>
    </recommendedName>
</protein>
<dbReference type="InterPro" id="IPR036339">
    <property type="entry name" value="PUB-like_dom_sf"/>
</dbReference>